<evidence type="ECO:0000313" key="2">
    <source>
        <dbReference type="Proteomes" id="UP000018201"/>
    </source>
</evidence>
<dbReference type="EMBL" id="HG691339">
    <property type="protein sequence ID" value="CDI76376.1"/>
    <property type="molecule type" value="Genomic_DNA"/>
</dbReference>
<accession>U6G7Z9</accession>
<dbReference type="AlphaFoldDB" id="U6G7Z9"/>
<evidence type="ECO:0000313" key="1">
    <source>
        <dbReference type="EMBL" id="CDI76376.1"/>
    </source>
</evidence>
<name>U6G7Z9_9EIME</name>
<sequence>MRAPNVDFGFAAGCGRPQSEAAATAAAAAKPLPASMSVQQLQQRLQDIAARDRQHPAVAEELLQQYVELYSHFEEAHPIAAAAPHIILSFAISRSSSNNG</sequence>
<keyword evidence="2" id="KW-1185">Reference proteome</keyword>
<proteinExistence type="predicted"/>
<protein>
    <submittedName>
        <fullName evidence="1">Uncharacterized protein</fullName>
    </submittedName>
</protein>
<gene>
    <name evidence="1" type="ORF">EPH_0046100</name>
</gene>
<reference evidence="1" key="1">
    <citation type="submission" date="2013-10" db="EMBL/GenBank/DDBJ databases">
        <title>Genomic analysis of the causative agents of coccidiosis in chickens.</title>
        <authorList>
            <person name="Reid A.J."/>
            <person name="Blake D."/>
            <person name="Billington K."/>
            <person name="Browne H."/>
            <person name="Dunn M."/>
            <person name="Hung S."/>
            <person name="Kawahara F."/>
            <person name="Miranda-Saavedra D."/>
            <person name="Mourier T."/>
            <person name="Nagra H."/>
            <person name="Otto T.D."/>
            <person name="Rawlings N."/>
            <person name="Sanchez A."/>
            <person name="Sanders M."/>
            <person name="Subramaniam C."/>
            <person name="Tay Y."/>
            <person name="Dear P."/>
            <person name="Doerig C."/>
            <person name="Gruber A."/>
            <person name="Parkinson J."/>
            <person name="Shirley M."/>
            <person name="Wan K.L."/>
            <person name="Berriman M."/>
            <person name="Tomley F."/>
            <person name="Pain A."/>
        </authorList>
    </citation>
    <scope>NUCLEOTIDE SEQUENCE [LARGE SCALE GENOMIC DNA]</scope>
    <source>
        <strain evidence="1">Houghton</strain>
    </source>
</reference>
<dbReference type="Proteomes" id="UP000018201">
    <property type="component" value="Unassembled WGS sequence"/>
</dbReference>
<dbReference type="VEuPathDB" id="ToxoDB:EPH_0046100"/>
<organism evidence="1 2">
    <name type="scientific">Eimeria praecox</name>
    <dbReference type="NCBI Taxonomy" id="51316"/>
    <lineage>
        <taxon>Eukaryota</taxon>
        <taxon>Sar</taxon>
        <taxon>Alveolata</taxon>
        <taxon>Apicomplexa</taxon>
        <taxon>Conoidasida</taxon>
        <taxon>Coccidia</taxon>
        <taxon>Eucoccidiorida</taxon>
        <taxon>Eimeriorina</taxon>
        <taxon>Eimeriidae</taxon>
        <taxon>Eimeria</taxon>
    </lineage>
</organism>
<reference evidence="1" key="2">
    <citation type="submission" date="2013-10" db="EMBL/GenBank/DDBJ databases">
        <authorList>
            <person name="Aslett M."/>
        </authorList>
    </citation>
    <scope>NUCLEOTIDE SEQUENCE [LARGE SCALE GENOMIC DNA]</scope>
    <source>
        <strain evidence="1">Houghton</strain>
    </source>
</reference>